<sequence>MRAPARDRALTRQTGPIFDSAVLRGALKGRGGREVRFDADQDDSAECGASRRGDVRMGNAECALALAGGYVLGRTKKAKTAIGVGLWLSGRSYHAKDILRDQAVRLMRSTAGEQLINQIRGPALDAGRRAAAGAYEAQLDRLSGALAERTARLTETARESAEREAASGAPDRSHDGDRKSDVGDDGTVDQQDSDEAGRGFPERRVRGRSPGPRRDVRREPQGRAAQASARGGSR</sequence>
<feature type="compositionally biased region" description="Low complexity" evidence="1">
    <location>
        <begin position="222"/>
        <end position="234"/>
    </location>
</feature>
<proteinExistence type="predicted"/>
<dbReference type="EMBL" id="FAOZ01000007">
    <property type="protein sequence ID" value="CUU56239.1"/>
    <property type="molecule type" value="Genomic_DNA"/>
</dbReference>
<feature type="compositionally biased region" description="Acidic residues" evidence="1">
    <location>
        <begin position="183"/>
        <end position="194"/>
    </location>
</feature>
<gene>
    <name evidence="2" type="ORF">Ga0074812_107123</name>
</gene>
<protein>
    <submittedName>
        <fullName evidence="2">Uncharacterized protein</fullName>
    </submittedName>
</protein>
<evidence type="ECO:0000313" key="2">
    <source>
        <dbReference type="EMBL" id="CUU56239.1"/>
    </source>
</evidence>
<feature type="compositionally biased region" description="Basic and acidic residues" evidence="1">
    <location>
        <begin position="153"/>
        <end position="182"/>
    </location>
</feature>
<dbReference type="AlphaFoldDB" id="A0A0S4QMG7"/>
<name>A0A0S4QMG7_9ACTN</name>
<feature type="compositionally biased region" description="Basic and acidic residues" evidence="1">
    <location>
        <begin position="212"/>
        <end position="221"/>
    </location>
</feature>
<accession>A0A0S4QMG7</accession>
<keyword evidence="3" id="KW-1185">Reference proteome</keyword>
<dbReference type="Proteomes" id="UP000198802">
    <property type="component" value="Unassembled WGS sequence"/>
</dbReference>
<evidence type="ECO:0000313" key="3">
    <source>
        <dbReference type="Proteomes" id="UP000198802"/>
    </source>
</evidence>
<feature type="compositionally biased region" description="Basic and acidic residues" evidence="1">
    <location>
        <begin position="195"/>
        <end position="204"/>
    </location>
</feature>
<reference evidence="3" key="1">
    <citation type="submission" date="2015-11" db="EMBL/GenBank/DDBJ databases">
        <authorList>
            <person name="Varghese N."/>
        </authorList>
    </citation>
    <scope>NUCLEOTIDE SEQUENCE [LARGE SCALE GENOMIC DNA]</scope>
    <source>
        <strain evidence="3">DSM 45899</strain>
    </source>
</reference>
<evidence type="ECO:0000256" key="1">
    <source>
        <dbReference type="SAM" id="MobiDB-lite"/>
    </source>
</evidence>
<organism evidence="2 3">
    <name type="scientific">Parafrankia irregularis</name>
    <dbReference type="NCBI Taxonomy" id="795642"/>
    <lineage>
        <taxon>Bacteria</taxon>
        <taxon>Bacillati</taxon>
        <taxon>Actinomycetota</taxon>
        <taxon>Actinomycetes</taxon>
        <taxon>Frankiales</taxon>
        <taxon>Frankiaceae</taxon>
        <taxon>Parafrankia</taxon>
    </lineage>
</organism>
<feature type="region of interest" description="Disordered" evidence="1">
    <location>
        <begin position="153"/>
        <end position="234"/>
    </location>
</feature>